<keyword evidence="1" id="KW-0496">Mitochondrion</keyword>
<evidence type="ECO:0000259" key="2">
    <source>
        <dbReference type="PROSITE" id="PS50969"/>
    </source>
</evidence>
<dbReference type="EMBL" id="KK784887">
    <property type="protein sequence ID" value="KDO72786.1"/>
    <property type="molecule type" value="Genomic_DNA"/>
</dbReference>
<dbReference type="AlphaFoldDB" id="A0A067GBQ0"/>
<dbReference type="InterPro" id="IPR004274">
    <property type="entry name" value="FCP1_dom"/>
</dbReference>
<feature type="non-terminal residue" evidence="3">
    <location>
        <position position="1"/>
    </location>
</feature>
<comment type="function">
    <text evidence="1">Essential component of the TIM23 complex, a complex that mediates the translocation of transit peptide-containing proteins across the mitochondrial inner membrane.</text>
</comment>
<evidence type="ECO:0000313" key="3">
    <source>
        <dbReference type="EMBL" id="KDO72786.1"/>
    </source>
</evidence>
<accession>A0A067GBQ0</accession>
<dbReference type="SUPFAM" id="SSF56784">
    <property type="entry name" value="HAD-like"/>
    <property type="match status" value="1"/>
</dbReference>
<name>A0A067GBQ0_CITSI</name>
<evidence type="ECO:0000256" key="1">
    <source>
        <dbReference type="RuleBase" id="RU365079"/>
    </source>
</evidence>
<gene>
    <name evidence="3" type="ORF">CISIN_1g042807mg</name>
</gene>
<sequence>DTLFGIESILQPPFVNITRTKTGTEIATRSDFGVEIKNRMEKLNQLKTIPANELHEDVRLPKMVQKNNNMSTLSLPDEKYTAEKVISSEADETQDATLTFSYREDNLSRISLSSQFSAPISRLRKKLLVLDLNGLLADIVSPPPKDCKADKKIARHAVFKRPFCHDFLRFCFERFDVGVWSSRTQKNVERVVDFLMGDMKHKLLFCWDLSYCTATSFKALENKYKALVFKELRKVWEISDPNCPWAKGDYNESNTVLLDDSPYKALLNPPYTAIFPCSYKYQNPSDNSLGAGGDLRVYLEMLAEAENVQRFIQHNPFGQSAITNRSEYWAFYLRAMNTIYFAN</sequence>
<dbReference type="FunFam" id="3.40.50.1000:FF:000257">
    <property type="entry name" value="Haloacid dehalogenase-like hydrolase (HAD) superfamily protein"/>
    <property type="match status" value="1"/>
</dbReference>
<protein>
    <recommendedName>
        <fullName evidence="1">Mitochondrial import inner membrane translocase subunit TIM50</fullName>
    </recommendedName>
</protein>
<organism evidence="3 4">
    <name type="scientific">Citrus sinensis</name>
    <name type="common">Sweet orange</name>
    <name type="synonym">Citrus aurantium var. sinensis</name>
    <dbReference type="NCBI Taxonomy" id="2711"/>
    <lineage>
        <taxon>Eukaryota</taxon>
        <taxon>Viridiplantae</taxon>
        <taxon>Streptophyta</taxon>
        <taxon>Embryophyta</taxon>
        <taxon>Tracheophyta</taxon>
        <taxon>Spermatophyta</taxon>
        <taxon>Magnoliopsida</taxon>
        <taxon>eudicotyledons</taxon>
        <taxon>Gunneridae</taxon>
        <taxon>Pentapetalae</taxon>
        <taxon>rosids</taxon>
        <taxon>malvids</taxon>
        <taxon>Sapindales</taxon>
        <taxon>Rutaceae</taxon>
        <taxon>Aurantioideae</taxon>
        <taxon>Citrus</taxon>
    </lineage>
</organism>
<keyword evidence="1" id="KW-0811">Translocation</keyword>
<keyword evidence="1" id="KW-0813">Transport</keyword>
<comment type="similarity">
    <text evidence="1">Belongs to the TIM50 family.</text>
</comment>
<dbReference type="InterPro" id="IPR036412">
    <property type="entry name" value="HAD-like_sf"/>
</dbReference>
<keyword evidence="1" id="KW-0809">Transit peptide</keyword>
<reference evidence="3 4" key="1">
    <citation type="submission" date="2014-04" db="EMBL/GenBank/DDBJ databases">
        <authorList>
            <consortium name="International Citrus Genome Consortium"/>
            <person name="Gmitter F."/>
            <person name="Chen C."/>
            <person name="Farmerie W."/>
            <person name="Harkins T."/>
            <person name="Desany B."/>
            <person name="Mohiuddin M."/>
            <person name="Kodira C."/>
            <person name="Borodovsky M."/>
            <person name="Lomsadze A."/>
            <person name="Burns P."/>
            <person name="Jenkins J."/>
            <person name="Prochnik S."/>
            <person name="Shu S."/>
            <person name="Chapman J."/>
            <person name="Pitluck S."/>
            <person name="Schmutz J."/>
            <person name="Rokhsar D."/>
        </authorList>
    </citation>
    <scope>NUCLEOTIDE SEQUENCE</scope>
</reference>
<dbReference type="GO" id="GO:0005744">
    <property type="term" value="C:TIM23 mitochondrial import inner membrane translocase complex"/>
    <property type="evidence" value="ECO:0000318"/>
    <property type="project" value="GO_Central"/>
</dbReference>
<dbReference type="GO" id="GO:0030150">
    <property type="term" value="P:protein import into mitochondrial matrix"/>
    <property type="evidence" value="ECO:0000318"/>
    <property type="project" value="GO_Central"/>
</dbReference>
<evidence type="ECO:0000313" key="4">
    <source>
        <dbReference type="Proteomes" id="UP000027120"/>
    </source>
</evidence>
<dbReference type="PANTHER" id="PTHR12210">
    <property type="entry name" value="DULLARD PROTEIN PHOSPHATASE"/>
    <property type="match status" value="1"/>
</dbReference>
<comment type="subunit">
    <text evidence="1">Component of the TIM23 complex.</text>
</comment>
<keyword evidence="4" id="KW-1185">Reference proteome</keyword>
<dbReference type="PROSITE" id="PS50969">
    <property type="entry name" value="FCP1"/>
    <property type="match status" value="1"/>
</dbReference>
<dbReference type="InterPro" id="IPR023214">
    <property type="entry name" value="HAD_sf"/>
</dbReference>
<dbReference type="PaxDb" id="2711-XP_006482769.1"/>
<dbReference type="SMR" id="A0A067GBQ0"/>
<feature type="domain" description="FCP1 homology" evidence="2">
    <location>
        <begin position="121"/>
        <end position="302"/>
    </location>
</feature>
<dbReference type="SMART" id="SM00577">
    <property type="entry name" value="CPDc"/>
    <property type="match status" value="1"/>
</dbReference>
<dbReference type="InterPro" id="IPR050365">
    <property type="entry name" value="TIM50"/>
</dbReference>
<dbReference type="Gene3D" id="3.40.50.1000">
    <property type="entry name" value="HAD superfamily/HAD-like"/>
    <property type="match status" value="1"/>
</dbReference>
<dbReference type="eggNOG" id="ENOG502QR82">
    <property type="taxonomic scope" value="Eukaryota"/>
</dbReference>
<proteinExistence type="inferred from homology"/>
<comment type="subcellular location">
    <subcellularLocation>
        <location evidence="1">Mitochondrion inner membrane</location>
        <topology evidence="1">Single-pass membrane protein</topology>
    </subcellularLocation>
</comment>
<dbReference type="Proteomes" id="UP000027120">
    <property type="component" value="Unassembled WGS sequence"/>
</dbReference>
<dbReference type="Pfam" id="PF03031">
    <property type="entry name" value="NIF"/>
    <property type="match status" value="1"/>
</dbReference>
<keyword evidence="1" id="KW-0653">Protein transport</keyword>